<dbReference type="AlphaFoldDB" id="A0A2P8GNE9"/>
<evidence type="ECO:0000313" key="4">
    <source>
        <dbReference type="Proteomes" id="UP000240978"/>
    </source>
</evidence>
<name>A0A2P8GNE9_9BACT</name>
<keyword evidence="4" id="KW-1185">Reference proteome</keyword>
<reference evidence="3 4" key="1">
    <citation type="submission" date="2018-03" db="EMBL/GenBank/DDBJ databases">
        <title>Genomic Encyclopedia of Archaeal and Bacterial Type Strains, Phase II (KMG-II): from individual species to whole genera.</title>
        <authorList>
            <person name="Goeker M."/>
        </authorList>
    </citation>
    <scope>NUCLEOTIDE SEQUENCE [LARGE SCALE GENOMIC DNA]</scope>
    <source>
        <strain evidence="3 4">DSM 18107</strain>
    </source>
</reference>
<evidence type="ECO:0000313" key="3">
    <source>
        <dbReference type="EMBL" id="PSL35492.1"/>
    </source>
</evidence>
<dbReference type="EMBL" id="PYGK01000001">
    <property type="protein sequence ID" value="PSL35492.1"/>
    <property type="molecule type" value="Genomic_DNA"/>
</dbReference>
<proteinExistence type="predicted"/>
<feature type="domain" description="Lysozyme inhibitor LprI-like N-terminal" evidence="2">
    <location>
        <begin position="41"/>
        <end position="91"/>
    </location>
</feature>
<feature type="signal peptide" evidence="1">
    <location>
        <begin position="1"/>
        <end position="18"/>
    </location>
</feature>
<evidence type="ECO:0000256" key="1">
    <source>
        <dbReference type="SAM" id="SignalP"/>
    </source>
</evidence>
<organism evidence="3 4">
    <name type="scientific">Chitinophaga ginsengisoli</name>
    <dbReference type="NCBI Taxonomy" id="363837"/>
    <lineage>
        <taxon>Bacteria</taxon>
        <taxon>Pseudomonadati</taxon>
        <taxon>Bacteroidota</taxon>
        <taxon>Chitinophagia</taxon>
        <taxon>Chitinophagales</taxon>
        <taxon>Chitinophagaceae</taxon>
        <taxon>Chitinophaga</taxon>
    </lineage>
</organism>
<protein>
    <submittedName>
        <fullName evidence="3">Uncharacterized protein DUF1311</fullName>
    </submittedName>
</protein>
<keyword evidence="1" id="KW-0732">Signal</keyword>
<dbReference type="OrthoDB" id="670767at2"/>
<dbReference type="Proteomes" id="UP000240978">
    <property type="component" value="Unassembled WGS sequence"/>
</dbReference>
<dbReference type="InterPro" id="IPR009739">
    <property type="entry name" value="LprI-like_N"/>
</dbReference>
<accession>A0A2P8GNE9</accession>
<dbReference type="RefSeq" id="WP_106600083.1">
    <property type="nucleotide sequence ID" value="NZ_PYGK01000001.1"/>
</dbReference>
<evidence type="ECO:0000259" key="2">
    <source>
        <dbReference type="Pfam" id="PF07007"/>
    </source>
</evidence>
<feature type="chain" id="PRO_5015115373" evidence="1">
    <location>
        <begin position="19"/>
        <end position="136"/>
    </location>
</feature>
<comment type="caution">
    <text evidence="3">The sequence shown here is derived from an EMBL/GenBank/DDBJ whole genome shotgun (WGS) entry which is preliminary data.</text>
</comment>
<dbReference type="Pfam" id="PF07007">
    <property type="entry name" value="LprI"/>
    <property type="match status" value="1"/>
</dbReference>
<sequence>MKRFILCLPLCICMNVFAQTSKSAVDSLEKRYQQCLAEGKSQYNCALQYYTQMDSLLNTVYRQLYDNLDNNRRTTLQLSQNQWEEKKQTYFKDIDLRVEKKRTQTLAGLDDDMIVTDNKAAFLKTRVIELLASKHS</sequence>
<gene>
    <name evidence="3" type="ORF">CLV42_101252</name>
</gene>